<dbReference type="FunFam" id="1.10.1410.10:FF:000013">
    <property type="entry name" value="PAP/OAS1 substrate-binding domain superfamily"/>
    <property type="match status" value="1"/>
</dbReference>
<sequence>MGDLRSWSLEQNGAVAEEKPSSSSSASSFSSFLPSNPTEIGADYWPRAEEATQAIISQVQPTVVSERRRKEVIDYVQRLIRGRLGCEVFPFGSVPLKTYLPDGDIDLTALGGTNVEEALANDVCSVLNSEDQNGAAEFVVKDVQLIRAEVKLVKCLVQNIVVDISFNQLGGLCTLCFLEQIDRLIGKDHLFKRSIILIKAWCYYESRILGAHHGLISTYALETLVLYIFHLFHSALNGPLEVLYKFLDYFSKFDWDNYCISLNGPVRISSLPELVAETPENGGGDLLLTTDFLKSCLEMFSVPARGYEANSRAFPIKHLNIVDPLKENNNLGRSVSKGNFYRIRSAFSYGARKLGSILSHPEENVVDEVRKFFSNTLDRHGGGQRPDVQDPVPVSGGYESCAALLVSGTETQEEADSRVSGPVCASGPTGECNLSQEGLMHGGNVNNKVSGIYDHVGGITNESSQGRSFQVEPLSVPSGIDGLTNAIGVSDYRLSGDANDLASPRIEGLTISHDAHKSSPSSFEEGVSPLGHQAHHAHVYFSRPVLENGELKDGNTNKCTPKNSDLIEKSSYQNLPSPTEATGLTAQGKQDENHMINNDEVMNQSETKQCSPPSSSVSLSSEDFFPGSRGYGFLTSNVGPPEAFNALSDLNGDYESHLNSLQIGRWCYDYAFNAALSPMPPPLPSQYPSKNPWDIIRRSVQVKQNAFAQINSNGLLARPAFYPIRSPILPGGATLGMDEMPKPRGTGTYFPNMNHYRDRPLSARGRNQVPVRSPRNNGRSTTPLEATAPEKSGQDLYQVPTVNHGGGMLTSSGSPVRKAHHNGNGAMPRPDRAVEFGSFGHLQLEPPAPVDCSREPNPVSAVFQNSAALNVSSPKMQKAKHPLVTDQDRLSVHMQSYELKDEEDFPPLSN</sequence>
<dbReference type="InterPro" id="IPR043519">
    <property type="entry name" value="NT_sf"/>
</dbReference>
<evidence type="ECO:0000313" key="5">
    <source>
        <dbReference type="RefSeq" id="XP_022144012.1"/>
    </source>
</evidence>
<reference evidence="5" key="1">
    <citation type="submission" date="2025-08" db="UniProtKB">
        <authorList>
            <consortium name="RefSeq"/>
        </authorList>
    </citation>
    <scope>IDENTIFICATION</scope>
    <source>
        <strain evidence="5">OHB3-1</strain>
    </source>
</reference>
<dbReference type="Proteomes" id="UP000504603">
    <property type="component" value="Unplaced"/>
</dbReference>
<dbReference type="AlphaFoldDB" id="A0A6J1CSH2"/>
<dbReference type="SUPFAM" id="SSF81301">
    <property type="entry name" value="Nucleotidyltransferase"/>
    <property type="match status" value="1"/>
</dbReference>
<dbReference type="InterPro" id="IPR054708">
    <property type="entry name" value="MTPAP-like_central"/>
</dbReference>
<dbReference type="CDD" id="cd05402">
    <property type="entry name" value="NT_PAP_TUTase"/>
    <property type="match status" value="1"/>
</dbReference>
<evidence type="ECO:0000313" key="4">
    <source>
        <dbReference type="Proteomes" id="UP000504603"/>
    </source>
</evidence>
<keyword evidence="4" id="KW-1185">Reference proteome</keyword>
<dbReference type="Pfam" id="PF22600">
    <property type="entry name" value="MTPAP-like_central"/>
    <property type="match status" value="1"/>
</dbReference>
<feature type="domain" description="PAP/OAS1 substrate-binding-related" evidence="3">
    <location>
        <begin position="185"/>
        <end position="377"/>
    </location>
</feature>
<dbReference type="PANTHER" id="PTHR45979">
    <property type="entry name" value="PAP/OAS1 SUBSTRATE-BINDING DOMAIN SUPERFAMILY"/>
    <property type="match status" value="1"/>
</dbReference>
<dbReference type="Pfam" id="PF26180">
    <property type="entry name" value="PAP-OAS1"/>
    <property type="match status" value="1"/>
</dbReference>
<dbReference type="InterPro" id="IPR058920">
    <property type="entry name" value="PAP-OAS1-bd-rel"/>
</dbReference>
<evidence type="ECO:0000259" key="2">
    <source>
        <dbReference type="Pfam" id="PF22600"/>
    </source>
</evidence>
<feature type="region of interest" description="Disordered" evidence="1">
    <location>
        <begin position="1"/>
        <end position="34"/>
    </location>
</feature>
<dbReference type="GeneID" id="111013800"/>
<dbReference type="PANTHER" id="PTHR45979:SF2">
    <property type="entry name" value="PAP_OAS1 SUBSTRATE-BINDING DOMAIN SUPERFAMILY"/>
    <property type="match status" value="1"/>
</dbReference>
<dbReference type="KEGG" id="mcha:111013800"/>
<accession>A0A6J1CSH2</accession>
<name>A0A6J1CSH2_MOMCH</name>
<feature type="compositionally biased region" description="Polar residues" evidence="1">
    <location>
        <begin position="774"/>
        <end position="784"/>
    </location>
</feature>
<feature type="domain" description="Poly(A) RNA polymerase mitochondrial-like central palm" evidence="2">
    <location>
        <begin position="52"/>
        <end position="172"/>
    </location>
</feature>
<dbReference type="Gene3D" id="3.30.460.10">
    <property type="entry name" value="Beta Polymerase, domain 2"/>
    <property type="match status" value="1"/>
</dbReference>
<dbReference type="OrthoDB" id="273917at2759"/>
<dbReference type="Gene3D" id="1.10.1410.10">
    <property type="match status" value="1"/>
</dbReference>
<proteinExistence type="predicted"/>
<evidence type="ECO:0000259" key="3">
    <source>
        <dbReference type="Pfam" id="PF26180"/>
    </source>
</evidence>
<protein>
    <submittedName>
        <fullName evidence="5">Uncharacterized protein LOC111013800</fullName>
    </submittedName>
</protein>
<dbReference type="SUPFAM" id="SSF81631">
    <property type="entry name" value="PAP/OAS1 substrate-binding domain"/>
    <property type="match status" value="1"/>
</dbReference>
<dbReference type="InterPro" id="IPR058921">
    <property type="entry name" value="PAP/OAS1-rel"/>
</dbReference>
<dbReference type="RefSeq" id="XP_022144012.1">
    <property type="nucleotide sequence ID" value="XM_022288320.1"/>
</dbReference>
<gene>
    <name evidence="5" type="primary">LOC111013800</name>
</gene>
<feature type="region of interest" description="Disordered" evidence="1">
    <location>
        <begin position="757"/>
        <end position="792"/>
    </location>
</feature>
<organism evidence="4 5">
    <name type="scientific">Momordica charantia</name>
    <name type="common">Bitter gourd</name>
    <name type="synonym">Balsam pear</name>
    <dbReference type="NCBI Taxonomy" id="3673"/>
    <lineage>
        <taxon>Eukaryota</taxon>
        <taxon>Viridiplantae</taxon>
        <taxon>Streptophyta</taxon>
        <taxon>Embryophyta</taxon>
        <taxon>Tracheophyta</taxon>
        <taxon>Spermatophyta</taxon>
        <taxon>Magnoliopsida</taxon>
        <taxon>eudicotyledons</taxon>
        <taxon>Gunneridae</taxon>
        <taxon>Pentapetalae</taxon>
        <taxon>rosids</taxon>
        <taxon>fabids</taxon>
        <taxon>Cucurbitales</taxon>
        <taxon>Cucurbitaceae</taxon>
        <taxon>Momordiceae</taxon>
        <taxon>Momordica</taxon>
    </lineage>
</organism>
<feature type="compositionally biased region" description="Low complexity" evidence="1">
    <location>
        <begin position="21"/>
        <end position="34"/>
    </location>
</feature>
<evidence type="ECO:0000256" key="1">
    <source>
        <dbReference type="SAM" id="MobiDB-lite"/>
    </source>
</evidence>